<evidence type="ECO:0000256" key="2">
    <source>
        <dbReference type="ARBA" id="ARBA00023140"/>
    </source>
</evidence>
<gene>
    <name evidence="4" type="ORF">AGR2A_Cc60110</name>
</gene>
<dbReference type="InterPro" id="IPR029045">
    <property type="entry name" value="ClpP/crotonase-like_dom_sf"/>
</dbReference>
<organism evidence="4 5">
    <name type="scientific">Agrobacterium genomosp. 2 str. CFBP 5494</name>
    <dbReference type="NCBI Taxonomy" id="1183436"/>
    <lineage>
        <taxon>Bacteria</taxon>
        <taxon>Pseudomonadati</taxon>
        <taxon>Pseudomonadota</taxon>
        <taxon>Alphaproteobacteria</taxon>
        <taxon>Hyphomicrobiales</taxon>
        <taxon>Rhizobiaceae</taxon>
        <taxon>Rhizobium/Agrobacterium group</taxon>
        <taxon>Agrobacterium</taxon>
        <taxon>Agrobacterium tumefaciens complex</taxon>
    </lineage>
</organism>
<dbReference type="Proteomes" id="UP000191933">
    <property type="component" value="Unassembled WGS sequence"/>
</dbReference>
<dbReference type="NCBIfam" id="NF004681">
    <property type="entry name" value="PRK06023.1"/>
    <property type="match status" value="1"/>
</dbReference>
<comment type="caution">
    <text evidence="4">The sequence shown here is derived from an EMBL/GenBank/DDBJ whole genome shotgun (WGS) entry which is preliminary data.</text>
</comment>
<protein>
    <submittedName>
        <fullName evidence="4">Enoyl-CoA hydratase/carnithine racemase</fullName>
    </submittedName>
</protein>
<proteinExistence type="predicted"/>
<dbReference type="PANTHER" id="PTHR43684">
    <property type="match status" value="1"/>
</dbReference>
<evidence type="ECO:0000256" key="3">
    <source>
        <dbReference type="ARBA" id="ARBA00023235"/>
    </source>
</evidence>
<dbReference type="PANTHER" id="PTHR43684:SF1">
    <property type="entry name" value="ENOYL-COA DELTA ISOMERASE 2"/>
    <property type="match status" value="1"/>
</dbReference>
<evidence type="ECO:0000313" key="4">
    <source>
        <dbReference type="EMBL" id="CUW93252.1"/>
    </source>
</evidence>
<dbReference type="EMBL" id="FBVY01000017">
    <property type="protein sequence ID" value="CUW93252.1"/>
    <property type="molecule type" value="Genomic_DNA"/>
</dbReference>
<dbReference type="InterPro" id="IPR051053">
    <property type="entry name" value="ECH/Chromodomain_protein"/>
</dbReference>
<accession>A0A9W5B216</accession>
<name>A0A9W5B216_9HYPH</name>
<keyword evidence="2" id="KW-0576">Peroxisome</keyword>
<dbReference type="Pfam" id="PF00378">
    <property type="entry name" value="ECH_1"/>
    <property type="match status" value="1"/>
</dbReference>
<dbReference type="Gene3D" id="3.90.226.10">
    <property type="entry name" value="2-enoyl-CoA Hydratase, Chain A, domain 1"/>
    <property type="match status" value="1"/>
</dbReference>
<comment type="subcellular location">
    <subcellularLocation>
        <location evidence="1">Peroxisome</location>
    </subcellularLocation>
</comment>
<evidence type="ECO:0000313" key="5">
    <source>
        <dbReference type="Proteomes" id="UP000191933"/>
    </source>
</evidence>
<dbReference type="GO" id="GO:0004165">
    <property type="term" value="F:delta(3)-delta(2)-enoyl-CoA isomerase activity"/>
    <property type="evidence" value="ECO:0007669"/>
    <property type="project" value="UniProtKB-ARBA"/>
</dbReference>
<evidence type="ECO:0000256" key="1">
    <source>
        <dbReference type="ARBA" id="ARBA00004275"/>
    </source>
</evidence>
<dbReference type="InterPro" id="IPR001753">
    <property type="entry name" value="Enoyl-CoA_hydra/iso"/>
</dbReference>
<dbReference type="AlphaFoldDB" id="A0A9W5B216"/>
<dbReference type="CDD" id="cd06558">
    <property type="entry name" value="crotonase-like"/>
    <property type="match status" value="1"/>
</dbReference>
<keyword evidence="5" id="KW-1185">Reference proteome</keyword>
<dbReference type="SUPFAM" id="SSF52096">
    <property type="entry name" value="ClpP/crotonase"/>
    <property type="match status" value="1"/>
</dbReference>
<reference evidence="4 5" key="1">
    <citation type="submission" date="2016-01" db="EMBL/GenBank/DDBJ databases">
        <authorList>
            <person name="Regsiter A."/>
            <person name="william w."/>
        </authorList>
    </citation>
    <scope>NUCLEOTIDE SEQUENCE [LARGE SCALE GENOMIC DNA]</scope>
    <source>
        <strain evidence="4 5">CFBP 5494</strain>
    </source>
</reference>
<keyword evidence="3" id="KW-0413">Isomerase</keyword>
<sequence length="265" mass="28616">MPPPVLFWLEELQMSDDHILVARVGHAPDVLTIRFNRPEKKNAITDAMYLRMAEALHAANTDPDIRVVAFLGTEGCFSAGNDMADFLAFAMSGGKGKLAALELLKALVAFEKPLVSGVDGLAIGIGTTLNLHCDLTVASSRSLFKTPFVDLALVPEAASSLLVPRLIGHQRAFALLAMGEGFSAEQALQAGLIWKVVAPEHVEAETLALATRLAAKPQQALKIARDLVRGNPADILTRIEEEGRHFIAQLQSAEARAAFEAFMRR</sequence>